<dbReference type="Proteomes" id="UP000549913">
    <property type="component" value="Unassembled WGS sequence"/>
</dbReference>
<dbReference type="InterPro" id="IPR050834">
    <property type="entry name" value="Glycosyltransf_2"/>
</dbReference>
<comment type="caution">
    <text evidence="2">The sequence shown here is derived from an EMBL/GenBank/DDBJ whole genome shotgun (WGS) entry which is preliminary data.</text>
</comment>
<organism evidence="2 3">
    <name type="scientific">Herbiconiux flava</name>
    <dbReference type="NCBI Taxonomy" id="881268"/>
    <lineage>
        <taxon>Bacteria</taxon>
        <taxon>Bacillati</taxon>
        <taxon>Actinomycetota</taxon>
        <taxon>Actinomycetes</taxon>
        <taxon>Micrococcales</taxon>
        <taxon>Microbacteriaceae</taxon>
        <taxon>Herbiconiux</taxon>
    </lineage>
</organism>
<evidence type="ECO:0000313" key="2">
    <source>
        <dbReference type="EMBL" id="NYD68911.1"/>
    </source>
</evidence>
<sequence length="299" mass="33500">MIAAEHGFSCVIPTHRRADFLVEAVESVLRQSLLPIEVIVVSDTVDGETEEACRRLSESSAVPVQLLVYADTPGGASESRNRGARAASGEYLAFLDDDDTWGPDYLQDAAAAFESRQADVVVTWISMFRGEQLKDGPAIRDGLSPRDVVAVNAGTIGSNMVVRRSAFEAVGGFDPALRMKNDTDFFYRFLKAGHRYAVVQKRSVFQRKHESGQLTGHSGARADHTERYLEKHRADLTAADRRQLRFVIHRIRRNSSSSRPARAYHLAMSLLHYSPQQYLKDKANRNDRDFFTVPSIERD</sequence>
<protein>
    <submittedName>
        <fullName evidence="2">GT2 family glycosyltransferase</fullName>
    </submittedName>
</protein>
<dbReference type="GO" id="GO:0016740">
    <property type="term" value="F:transferase activity"/>
    <property type="evidence" value="ECO:0007669"/>
    <property type="project" value="UniProtKB-KW"/>
</dbReference>
<proteinExistence type="predicted"/>
<gene>
    <name evidence="2" type="ORF">BJ984_000069</name>
</gene>
<keyword evidence="3" id="KW-1185">Reference proteome</keyword>
<dbReference type="Gene3D" id="3.90.550.10">
    <property type="entry name" value="Spore Coat Polysaccharide Biosynthesis Protein SpsA, Chain A"/>
    <property type="match status" value="1"/>
</dbReference>
<dbReference type="EMBL" id="JACCBM010000001">
    <property type="protein sequence ID" value="NYD68911.1"/>
    <property type="molecule type" value="Genomic_DNA"/>
</dbReference>
<dbReference type="SUPFAM" id="SSF53448">
    <property type="entry name" value="Nucleotide-diphospho-sugar transferases"/>
    <property type="match status" value="1"/>
</dbReference>
<dbReference type="PANTHER" id="PTHR43685:SF2">
    <property type="entry name" value="GLYCOSYLTRANSFERASE 2-LIKE DOMAIN-CONTAINING PROTEIN"/>
    <property type="match status" value="1"/>
</dbReference>
<accession>A0A852SKJ8</accession>
<feature type="domain" description="Glycosyltransferase 2-like" evidence="1">
    <location>
        <begin position="9"/>
        <end position="169"/>
    </location>
</feature>
<evidence type="ECO:0000259" key="1">
    <source>
        <dbReference type="Pfam" id="PF00535"/>
    </source>
</evidence>
<dbReference type="InterPro" id="IPR029044">
    <property type="entry name" value="Nucleotide-diphossugar_trans"/>
</dbReference>
<dbReference type="RefSeq" id="WP_179546342.1">
    <property type="nucleotide sequence ID" value="NZ_BSEW01000001.1"/>
</dbReference>
<dbReference type="AlphaFoldDB" id="A0A852SKJ8"/>
<dbReference type="CDD" id="cd00761">
    <property type="entry name" value="Glyco_tranf_GTA_type"/>
    <property type="match status" value="1"/>
</dbReference>
<dbReference type="PANTHER" id="PTHR43685">
    <property type="entry name" value="GLYCOSYLTRANSFERASE"/>
    <property type="match status" value="1"/>
</dbReference>
<keyword evidence="2" id="KW-0808">Transferase</keyword>
<evidence type="ECO:0000313" key="3">
    <source>
        <dbReference type="Proteomes" id="UP000549913"/>
    </source>
</evidence>
<dbReference type="Pfam" id="PF00535">
    <property type="entry name" value="Glycos_transf_2"/>
    <property type="match status" value="1"/>
</dbReference>
<reference evidence="2 3" key="1">
    <citation type="submission" date="2020-07" db="EMBL/GenBank/DDBJ databases">
        <title>Sequencing the genomes of 1000 actinobacteria strains.</title>
        <authorList>
            <person name="Klenk H.-P."/>
        </authorList>
    </citation>
    <scope>NUCLEOTIDE SEQUENCE [LARGE SCALE GENOMIC DNA]</scope>
    <source>
        <strain evidence="2 3">DSM 26474</strain>
    </source>
</reference>
<name>A0A852SKJ8_9MICO</name>
<dbReference type="InterPro" id="IPR001173">
    <property type="entry name" value="Glyco_trans_2-like"/>
</dbReference>